<dbReference type="Proteomes" id="UP000530564">
    <property type="component" value="Unassembled WGS sequence"/>
</dbReference>
<evidence type="ECO:0000259" key="2">
    <source>
        <dbReference type="Pfam" id="PF02517"/>
    </source>
</evidence>
<dbReference type="AlphaFoldDB" id="A0A840A694"/>
<evidence type="ECO:0000256" key="1">
    <source>
        <dbReference type="SAM" id="Phobius"/>
    </source>
</evidence>
<dbReference type="Pfam" id="PF02517">
    <property type="entry name" value="Rce1-like"/>
    <property type="match status" value="1"/>
</dbReference>
<organism evidence="3 4">
    <name type="scientific">Phenylobacterium haematophilum</name>
    <dbReference type="NCBI Taxonomy" id="98513"/>
    <lineage>
        <taxon>Bacteria</taxon>
        <taxon>Pseudomonadati</taxon>
        <taxon>Pseudomonadota</taxon>
        <taxon>Alphaproteobacteria</taxon>
        <taxon>Caulobacterales</taxon>
        <taxon>Caulobacteraceae</taxon>
        <taxon>Phenylobacterium</taxon>
    </lineage>
</organism>
<gene>
    <name evidence="3" type="ORF">GGQ61_003463</name>
</gene>
<evidence type="ECO:0000313" key="4">
    <source>
        <dbReference type="Proteomes" id="UP000530564"/>
    </source>
</evidence>
<keyword evidence="1" id="KW-1133">Transmembrane helix</keyword>
<accession>A0A840A694</accession>
<protein>
    <recommendedName>
        <fullName evidence="2">CAAX prenyl protease 2/Lysostaphin resistance protein A-like domain-containing protein</fullName>
    </recommendedName>
</protein>
<feature type="transmembrane region" description="Helical" evidence="1">
    <location>
        <begin position="149"/>
        <end position="169"/>
    </location>
</feature>
<keyword evidence="4" id="KW-1185">Reference proteome</keyword>
<sequence>MLSPFPFLQAVTERDRRWPRVAAMAAATPAAVMLLSLVFAIVLGTLTGGAMFEDTGGPRLQRSAIYVLQLGIGLGAMGLAVLLAARYVFGRPIATWLTAAPRFRWRLLLVGAALTVVGVGVLMVADLVLNPHEFQMPIFDPGAGLGLKAFYALAVVAGLLVAATAEEAVFRGYLLQQTAAFTHNVWVLIVVNAAAFALAHLEFDPGAMAARALAGAAFAWAALRLGGLEFAIGAHVATNLMIAFFQAPMLPDDPEVTGGLDETLIEVLLAFYMVAVVELVRRSPRLMAPFASTSSRA</sequence>
<feature type="domain" description="CAAX prenyl protease 2/Lysostaphin resistance protein A-like" evidence="2">
    <location>
        <begin position="151"/>
        <end position="241"/>
    </location>
</feature>
<feature type="transmembrane region" description="Helical" evidence="1">
    <location>
        <begin position="63"/>
        <end position="85"/>
    </location>
</feature>
<evidence type="ECO:0000313" key="3">
    <source>
        <dbReference type="EMBL" id="MBB3892727.1"/>
    </source>
</evidence>
<name>A0A840A694_9CAUL</name>
<comment type="caution">
    <text evidence="3">The sequence shown here is derived from an EMBL/GenBank/DDBJ whole genome shotgun (WGS) entry which is preliminary data.</text>
</comment>
<reference evidence="3 4" key="1">
    <citation type="submission" date="2020-08" db="EMBL/GenBank/DDBJ databases">
        <title>Genomic Encyclopedia of Type Strains, Phase IV (KMG-IV): sequencing the most valuable type-strain genomes for metagenomic binning, comparative biology and taxonomic classification.</title>
        <authorList>
            <person name="Goeker M."/>
        </authorList>
    </citation>
    <scope>NUCLEOTIDE SEQUENCE [LARGE SCALE GENOMIC DNA]</scope>
    <source>
        <strain evidence="3 4">DSM 21793</strain>
    </source>
</reference>
<feature type="transmembrane region" description="Helical" evidence="1">
    <location>
        <begin position="105"/>
        <end position="129"/>
    </location>
</feature>
<keyword evidence="1" id="KW-0472">Membrane</keyword>
<proteinExistence type="predicted"/>
<dbReference type="RefSeq" id="WP_183775483.1">
    <property type="nucleotide sequence ID" value="NZ_JACIDK010000005.1"/>
</dbReference>
<dbReference type="GO" id="GO:0004175">
    <property type="term" value="F:endopeptidase activity"/>
    <property type="evidence" value="ECO:0007669"/>
    <property type="project" value="UniProtKB-ARBA"/>
</dbReference>
<dbReference type="InterPro" id="IPR003675">
    <property type="entry name" value="Rce1/LyrA-like_dom"/>
</dbReference>
<dbReference type="GO" id="GO:0080120">
    <property type="term" value="P:CAAX-box protein maturation"/>
    <property type="evidence" value="ECO:0007669"/>
    <property type="project" value="UniProtKB-ARBA"/>
</dbReference>
<dbReference type="EMBL" id="JACIDK010000005">
    <property type="protein sequence ID" value="MBB3892727.1"/>
    <property type="molecule type" value="Genomic_DNA"/>
</dbReference>
<feature type="transmembrane region" description="Helical" evidence="1">
    <location>
        <begin position="181"/>
        <end position="201"/>
    </location>
</feature>
<feature type="transmembrane region" description="Helical" evidence="1">
    <location>
        <begin position="21"/>
        <end position="43"/>
    </location>
</feature>
<keyword evidence="1" id="KW-0812">Transmembrane</keyword>